<dbReference type="Pfam" id="PF23559">
    <property type="entry name" value="WHD_DRP"/>
    <property type="match status" value="1"/>
</dbReference>
<sequence length="194" mass="22085">MDAEDKSSSNDLRVIFEGIQKDLNYIKKACCNLKDWEDLVNKDIRKLAWTMPSKKEQEKLTAFKTILRLITIAGPAARLFPENAIIKKKVLVHWWVGEGFIDSLNSGEKTAESTGNEFIKEFIRKGIIEPVHKKRRPKSDSCKMHPSIRHAVIELSRRAGFVDFTSKGNPTADFSYCRRACLVKTEEGSSLLDL</sequence>
<organism evidence="3">
    <name type="scientific">Fagus sylvatica</name>
    <name type="common">Beechnut</name>
    <dbReference type="NCBI Taxonomy" id="28930"/>
    <lineage>
        <taxon>Eukaryota</taxon>
        <taxon>Viridiplantae</taxon>
        <taxon>Streptophyta</taxon>
        <taxon>Embryophyta</taxon>
        <taxon>Tracheophyta</taxon>
        <taxon>Spermatophyta</taxon>
        <taxon>Magnoliopsida</taxon>
        <taxon>eudicotyledons</taxon>
        <taxon>Gunneridae</taxon>
        <taxon>Pentapetalae</taxon>
        <taxon>rosids</taxon>
        <taxon>fabids</taxon>
        <taxon>Fagales</taxon>
        <taxon>Fagaceae</taxon>
        <taxon>Fagus</taxon>
    </lineage>
</organism>
<accession>A0A2N9IE44</accession>
<name>A0A2N9IE44_FAGSY</name>
<dbReference type="InterPro" id="IPR058922">
    <property type="entry name" value="WHD_DRP"/>
</dbReference>
<feature type="domain" description="Disease resistance protein winged helix" evidence="2">
    <location>
        <begin position="79"/>
        <end position="148"/>
    </location>
</feature>
<evidence type="ECO:0000313" key="3">
    <source>
        <dbReference type="EMBL" id="SPD23042.1"/>
    </source>
</evidence>
<reference evidence="3" key="1">
    <citation type="submission" date="2018-02" db="EMBL/GenBank/DDBJ databases">
        <authorList>
            <person name="Cohen D.B."/>
            <person name="Kent A.D."/>
        </authorList>
    </citation>
    <scope>NUCLEOTIDE SEQUENCE</scope>
</reference>
<evidence type="ECO:0000256" key="1">
    <source>
        <dbReference type="ARBA" id="ARBA00022737"/>
    </source>
</evidence>
<dbReference type="AlphaFoldDB" id="A0A2N9IE44"/>
<protein>
    <recommendedName>
        <fullName evidence="2">Disease resistance protein winged helix domain-containing protein</fullName>
    </recommendedName>
</protein>
<dbReference type="EMBL" id="OIVN01005557">
    <property type="protein sequence ID" value="SPD23042.1"/>
    <property type="molecule type" value="Genomic_DNA"/>
</dbReference>
<proteinExistence type="predicted"/>
<keyword evidence="1" id="KW-0677">Repeat</keyword>
<evidence type="ECO:0000259" key="2">
    <source>
        <dbReference type="Pfam" id="PF23559"/>
    </source>
</evidence>
<gene>
    <name evidence="3" type="ORF">FSB_LOCUS50924</name>
</gene>